<gene>
    <name evidence="2" type="ORF">CC86DRAFT_458999</name>
</gene>
<feature type="compositionally biased region" description="Basic and acidic residues" evidence="1">
    <location>
        <begin position="430"/>
        <end position="455"/>
    </location>
</feature>
<dbReference type="OrthoDB" id="428577at2759"/>
<protein>
    <submittedName>
        <fullName evidence="2">Uncharacterized protein</fullName>
    </submittedName>
</protein>
<dbReference type="Gene3D" id="3.40.50.1460">
    <property type="match status" value="1"/>
</dbReference>
<evidence type="ECO:0000256" key="1">
    <source>
        <dbReference type="SAM" id="MobiDB-lite"/>
    </source>
</evidence>
<dbReference type="Proteomes" id="UP000799424">
    <property type="component" value="Unassembled WGS sequence"/>
</dbReference>
<evidence type="ECO:0000313" key="2">
    <source>
        <dbReference type="EMBL" id="KAF2821322.1"/>
    </source>
</evidence>
<feature type="region of interest" description="Disordered" evidence="1">
    <location>
        <begin position="607"/>
        <end position="634"/>
    </location>
</feature>
<reference evidence="2" key="1">
    <citation type="journal article" date="2020" name="Stud. Mycol.">
        <title>101 Dothideomycetes genomes: a test case for predicting lifestyles and emergence of pathogens.</title>
        <authorList>
            <person name="Haridas S."/>
            <person name="Albert R."/>
            <person name="Binder M."/>
            <person name="Bloem J."/>
            <person name="Labutti K."/>
            <person name="Salamov A."/>
            <person name="Andreopoulos B."/>
            <person name="Baker S."/>
            <person name="Barry K."/>
            <person name="Bills G."/>
            <person name="Bluhm B."/>
            <person name="Cannon C."/>
            <person name="Castanera R."/>
            <person name="Culley D."/>
            <person name="Daum C."/>
            <person name="Ezra D."/>
            <person name="Gonzalez J."/>
            <person name="Henrissat B."/>
            <person name="Kuo A."/>
            <person name="Liang C."/>
            <person name="Lipzen A."/>
            <person name="Lutzoni F."/>
            <person name="Magnuson J."/>
            <person name="Mondo S."/>
            <person name="Nolan M."/>
            <person name="Ohm R."/>
            <person name="Pangilinan J."/>
            <person name="Park H.-J."/>
            <person name="Ramirez L."/>
            <person name="Alfaro M."/>
            <person name="Sun H."/>
            <person name="Tritt A."/>
            <person name="Yoshinaga Y."/>
            <person name="Zwiers L.-H."/>
            <person name="Turgeon B."/>
            <person name="Goodwin S."/>
            <person name="Spatafora J."/>
            <person name="Crous P."/>
            <person name="Grigoriev I."/>
        </authorList>
    </citation>
    <scope>NUCLEOTIDE SEQUENCE</scope>
    <source>
        <strain evidence="2">CBS 113818</strain>
    </source>
</reference>
<dbReference type="EMBL" id="MU006237">
    <property type="protein sequence ID" value="KAF2821322.1"/>
    <property type="molecule type" value="Genomic_DNA"/>
</dbReference>
<sequence length="1455" mass="162779">MQGSERVDSSAKTGFHPDIRVNPVEDEATQPIQPQGSSPDTRRGSTRQTSYANRSIISVAGDQQQLRVLSRKPTGPSSHVYTDSSDDESDIPTLKTPKPVTLPYRPDVSVSSAARYYDRVAVLLIRWADELDDLNTRPEIVELNVRKKPQHQLDHHVQDFVIDNDGPNHLLIIYYSGSGQYLEDERYLEIVGPKQADGKGMAKDARANWNKVEERLRNEEIEADVVVILDTCFASNHHQTVVAAQPSYKLPMPMTTSANSHVLDDLQTGKSKEQPHKLFELLSACGMNQLTAAPGEFSFTRALIDVLGELLDEDQNSAFSTYFLIQRVNLKPERRRTPAQLWSRLYSRDDGHIRLGPLRGPGINIYEAIPSTAVTKVTNPEIDSLSAHHERVQSEQVDLERESELYLTEIEAIHDPNVGHDQDEPAIDPCNKHEPDAGSLKDDEKRSSQPLKFDDAASDSAYESGFSDTASMWSVAFSEGSQSSIGELQHVTESATKKMAEVFWQSSDLRALYSEASNRLSKEAFAKAHDDLLKTFFANLRSETANDKQLKTVRVLRHRTHRQQVTEWMYGLAGPKLDSESLQARHNFLNQREDRDELLESFLQSQAKPAKAAKETEQEPAPAGDSSDEEEEDTISLEELNAIVKFLVSGSSFEILKINLHGLAHPETAIQEALRTGKVEVLQALLSKQFNRVAVGEYGWIQELDAAGYTKAEIAQLLAEETMDSPWIFFTPQVPDVTTCEIADPRFHVAGCIHSDRNNGNNNLRVHHSRPTNSDTSHGIVQELCGIAGVAPASRDKTSWNGSVQFSDDNDIATVTYGLADMTSDNGNEMFLARSIQALQSLLGAIPYLQGMNACCNAYSMIIHDESPAFTGSEDSRQPGAVELHKIRIRSLLAVMEEAQKVQVITTTQKLERSDVFNLQQAALDVLAVLGRHHFPSLERLTYEETLHLVALSVQFASLAFLSYSQAHIAPIQPVYLDTALNKVFLMGIGDPQNPPFHIVAQVARLTCLGDMLRAPVIVFNLEPVRSFRSGQPSLGPRASLSYDIIASAEDLIGYHAIDICGGVIAPVSSSHRAFSAPPLFHWDSGNSADQVYDRLFQLKEPILVGAFVSVNDECAIDENQCWRSSAPAFEVLGAHDSIWRHDESQYGGQAGQYALLQYNRTKHKIPGTTLKTLMLRSIRNEAYVVRHSLNDLWGVQVSFCTGVARRVPLRVLMADLIPVVLDAMPRRRDMWQELNKENRVLEAFLSDSVLEWLDGLARPQSDFIDQVMQEIFLALESTGVDEERNELTVAWVFQRPPYRCFRVPYNDKKNSWMRVLSDSSDCATFAYIVTRCLETSTVKCRGPSPHWHSTAPLLETAVLRHNLQPSQSLGPLENRNTYFFKKVDSLLQVTVEKKSINGPVTLYISPSSIPAKFRQRLYNLERMRSQVSRIRERRESGELGAEAVAICTKTEMRF</sequence>
<feature type="region of interest" description="Disordered" evidence="1">
    <location>
        <begin position="1"/>
        <end position="98"/>
    </location>
</feature>
<name>A0A6A6ZJP5_9PLEO</name>
<feature type="compositionally biased region" description="Polar residues" evidence="1">
    <location>
        <begin position="46"/>
        <end position="67"/>
    </location>
</feature>
<accession>A0A6A6ZJP5</accession>
<proteinExistence type="predicted"/>
<evidence type="ECO:0000313" key="3">
    <source>
        <dbReference type="Proteomes" id="UP000799424"/>
    </source>
</evidence>
<keyword evidence="3" id="KW-1185">Reference proteome</keyword>
<organism evidence="2 3">
    <name type="scientific">Ophiobolus disseminans</name>
    <dbReference type="NCBI Taxonomy" id="1469910"/>
    <lineage>
        <taxon>Eukaryota</taxon>
        <taxon>Fungi</taxon>
        <taxon>Dikarya</taxon>
        <taxon>Ascomycota</taxon>
        <taxon>Pezizomycotina</taxon>
        <taxon>Dothideomycetes</taxon>
        <taxon>Pleosporomycetidae</taxon>
        <taxon>Pleosporales</taxon>
        <taxon>Pleosporineae</taxon>
        <taxon>Phaeosphaeriaceae</taxon>
        <taxon>Ophiobolus</taxon>
    </lineage>
</organism>
<feature type="compositionally biased region" description="Basic and acidic residues" evidence="1">
    <location>
        <begin position="1"/>
        <end position="19"/>
    </location>
</feature>
<feature type="compositionally biased region" description="Polar residues" evidence="1">
    <location>
        <begin position="30"/>
        <end position="39"/>
    </location>
</feature>
<feature type="region of interest" description="Disordered" evidence="1">
    <location>
        <begin position="416"/>
        <end position="458"/>
    </location>
</feature>